<proteinExistence type="predicted"/>
<dbReference type="VEuPathDB" id="MicrosporidiaDB:NEDG_00689"/>
<sequence length="158" mass="18126">MNELLLGLEKDLSYLIARLERTQYDTKITEKSLIELLSAEKVLLLNKEAIKAETYKDMRIIDSEIREAVKTSKTYKFLKSKKKTAGIEVEQTVEGNICLITQKEISDKVEAPCGHCFDREGLSFFHAQTKGGKRFACPYVGCNSNWHQLRFNPNKPEH</sequence>
<keyword evidence="2" id="KW-1185">Reference proteome</keyword>
<evidence type="ECO:0000313" key="1">
    <source>
        <dbReference type="EMBL" id="OAG29556.1"/>
    </source>
</evidence>
<accession>A0A177ECV0</accession>
<protein>
    <recommendedName>
        <fullName evidence="3">SP-RING-type domain-containing protein</fullName>
    </recommendedName>
</protein>
<dbReference type="Proteomes" id="UP000185944">
    <property type="component" value="Unassembled WGS sequence"/>
</dbReference>
<dbReference type="EMBL" id="LTDL01000040">
    <property type="protein sequence ID" value="OAG29556.1"/>
    <property type="molecule type" value="Genomic_DNA"/>
</dbReference>
<gene>
    <name evidence="1" type="ORF">NEDG_00689</name>
</gene>
<dbReference type="GeneID" id="93647039"/>
<name>A0A177ECV0_9MICR</name>
<dbReference type="RefSeq" id="XP_067544204.1">
    <property type="nucleotide sequence ID" value="XM_067688107.1"/>
</dbReference>
<dbReference type="AlphaFoldDB" id="A0A177ECV0"/>
<comment type="caution">
    <text evidence="1">The sequence shown here is derived from an EMBL/GenBank/DDBJ whole genome shotgun (WGS) entry which is preliminary data.</text>
</comment>
<dbReference type="InterPro" id="IPR013083">
    <property type="entry name" value="Znf_RING/FYVE/PHD"/>
</dbReference>
<reference evidence="1 2" key="1">
    <citation type="submission" date="2016-02" db="EMBL/GenBank/DDBJ databases">
        <title>Discovery of a natural microsporidian pathogen with a broad tissue tropism in Caenorhabditis elegans.</title>
        <authorList>
            <person name="Luallen R.J."/>
            <person name="Reinke A.W."/>
            <person name="Tong L."/>
            <person name="Botts M.R."/>
            <person name="Felix M.-A."/>
            <person name="Troemel E.R."/>
        </authorList>
    </citation>
    <scope>NUCLEOTIDE SEQUENCE [LARGE SCALE GENOMIC DNA]</scope>
    <source>
        <strain evidence="1 2">JUm2807</strain>
    </source>
</reference>
<evidence type="ECO:0000313" key="2">
    <source>
        <dbReference type="Proteomes" id="UP000185944"/>
    </source>
</evidence>
<dbReference type="OrthoDB" id="26899at2759"/>
<dbReference type="Gene3D" id="3.30.40.10">
    <property type="entry name" value="Zinc/RING finger domain, C3HC4 (zinc finger)"/>
    <property type="match status" value="1"/>
</dbReference>
<evidence type="ECO:0008006" key="3">
    <source>
        <dbReference type="Google" id="ProtNLM"/>
    </source>
</evidence>
<organism evidence="1 2">
    <name type="scientific">Nematocida displodere</name>
    <dbReference type="NCBI Taxonomy" id="1805483"/>
    <lineage>
        <taxon>Eukaryota</taxon>
        <taxon>Fungi</taxon>
        <taxon>Fungi incertae sedis</taxon>
        <taxon>Microsporidia</taxon>
        <taxon>Nematocida</taxon>
    </lineage>
</organism>
<dbReference type="SUPFAM" id="SSF57850">
    <property type="entry name" value="RING/U-box"/>
    <property type="match status" value="1"/>
</dbReference>